<dbReference type="OrthoDB" id="70331at2157"/>
<reference evidence="1 2" key="1">
    <citation type="journal article" date="2017" name="BMC Genomics">
        <title>Genomic analysis of methanogenic archaea reveals a shift towards energy conservation.</title>
        <authorList>
            <person name="Gilmore S.P."/>
            <person name="Henske J.K."/>
            <person name="Sexton J.A."/>
            <person name="Solomon K.V."/>
            <person name="Seppala S."/>
            <person name="Yoo J.I."/>
            <person name="Huyett L.M."/>
            <person name="Pressman A."/>
            <person name="Cogan J.Z."/>
            <person name="Kivenson V."/>
            <person name="Peng X."/>
            <person name="Tan Y."/>
            <person name="Valentine D.L."/>
            <person name="O'Malley M.A."/>
        </authorList>
    </citation>
    <scope>NUCLEOTIDE SEQUENCE [LARGE SCALE GENOMIC DNA]</scope>
    <source>
        <strain evidence="1 2">M.o.H.</strain>
    </source>
</reference>
<keyword evidence="2" id="KW-1185">Reference proteome</keyword>
<evidence type="ECO:0000313" key="1">
    <source>
        <dbReference type="EMBL" id="PAV02999.1"/>
    </source>
</evidence>
<organism evidence="1 2">
    <name type="scientific">Methanobacterium bryantii</name>
    <dbReference type="NCBI Taxonomy" id="2161"/>
    <lineage>
        <taxon>Archaea</taxon>
        <taxon>Methanobacteriati</taxon>
        <taxon>Methanobacteriota</taxon>
        <taxon>Methanomada group</taxon>
        <taxon>Methanobacteria</taxon>
        <taxon>Methanobacteriales</taxon>
        <taxon>Methanobacteriaceae</taxon>
        <taxon>Methanobacterium</taxon>
    </lineage>
</organism>
<name>A0A2A2H0U5_METBR</name>
<proteinExistence type="predicted"/>
<evidence type="ECO:0000313" key="2">
    <source>
        <dbReference type="Proteomes" id="UP000217784"/>
    </source>
</evidence>
<comment type="caution">
    <text evidence="1">The sequence shown here is derived from an EMBL/GenBank/DDBJ whole genome shotgun (WGS) entry which is preliminary data.</text>
</comment>
<dbReference type="RefSeq" id="WP_069582358.1">
    <property type="nucleotide sequence ID" value="NZ_LMVM01000041.1"/>
</dbReference>
<accession>A0A2A2H0U5</accession>
<gene>
    <name evidence="1" type="ORF">ASJ80_04130</name>
</gene>
<dbReference type="AlphaFoldDB" id="A0A2A2H0U5"/>
<sequence>MPYLICDKCNLYYEIEDKNEMIDFHTCECGNELQYFNTIEEYMYREQNSYITDDNTEESDGNGIFYSVNKKNLVTLQMEMLKENKERKEREHLKRDLNYKINHAMEAAREKGSNNSKNEYEPMIVKEYGNNPFKKQKEKLMRTMELLKKWKGE</sequence>
<dbReference type="EMBL" id="LMVM01000041">
    <property type="protein sequence ID" value="PAV02999.1"/>
    <property type="molecule type" value="Genomic_DNA"/>
</dbReference>
<protein>
    <submittedName>
        <fullName evidence="1">Uncharacterized protein</fullName>
    </submittedName>
</protein>
<dbReference type="Proteomes" id="UP000217784">
    <property type="component" value="Unassembled WGS sequence"/>
</dbReference>